<sequence length="64" mass="7292">MNGTGSLDRFPAIQLTVVKQDQKELQTWCAGDSSLFSRLQSSSLIFDYLRIEKKDISLSDSFYI</sequence>
<dbReference type="AlphaFoldDB" id="G3HGU8"/>
<evidence type="ECO:0000313" key="1">
    <source>
        <dbReference type="EMBL" id="EGW06636.1"/>
    </source>
</evidence>
<evidence type="ECO:0000313" key="2">
    <source>
        <dbReference type="Proteomes" id="UP000001075"/>
    </source>
</evidence>
<dbReference type="EMBL" id="JH000362">
    <property type="protein sequence ID" value="EGW06636.1"/>
    <property type="molecule type" value="Genomic_DNA"/>
</dbReference>
<name>G3HGU8_CRIGR</name>
<organism evidence="1 2">
    <name type="scientific">Cricetulus griseus</name>
    <name type="common">Chinese hamster</name>
    <name type="synonym">Cricetulus barabensis griseus</name>
    <dbReference type="NCBI Taxonomy" id="10029"/>
    <lineage>
        <taxon>Eukaryota</taxon>
        <taxon>Metazoa</taxon>
        <taxon>Chordata</taxon>
        <taxon>Craniata</taxon>
        <taxon>Vertebrata</taxon>
        <taxon>Euteleostomi</taxon>
        <taxon>Mammalia</taxon>
        <taxon>Eutheria</taxon>
        <taxon>Euarchontoglires</taxon>
        <taxon>Glires</taxon>
        <taxon>Rodentia</taxon>
        <taxon>Myomorpha</taxon>
        <taxon>Muroidea</taxon>
        <taxon>Cricetidae</taxon>
        <taxon>Cricetinae</taxon>
        <taxon>Cricetulus</taxon>
    </lineage>
</organism>
<accession>G3HGU8</accession>
<dbReference type="Proteomes" id="UP000001075">
    <property type="component" value="Unassembled WGS sequence"/>
</dbReference>
<reference evidence="2" key="1">
    <citation type="journal article" date="2011" name="Nat. Biotechnol.">
        <title>The genomic sequence of the Chinese hamster ovary (CHO)-K1 cell line.</title>
        <authorList>
            <person name="Xu X."/>
            <person name="Nagarajan H."/>
            <person name="Lewis N.E."/>
            <person name="Pan S."/>
            <person name="Cai Z."/>
            <person name="Liu X."/>
            <person name="Chen W."/>
            <person name="Xie M."/>
            <person name="Wang W."/>
            <person name="Hammond S."/>
            <person name="Andersen M.R."/>
            <person name="Neff N."/>
            <person name="Passarelli B."/>
            <person name="Koh W."/>
            <person name="Fan H.C."/>
            <person name="Wang J."/>
            <person name="Gui Y."/>
            <person name="Lee K.H."/>
            <person name="Betenbaugh M.J."/>
            <person name="Quake S.R."/>
            <person name="Famili I."/>
            <person name="Palsson B.O."/>
            <person name="Wang J."/>
        </authorList>
    </citation>
    <scope>NUCLEOTIDE SEQUENCE [LARGE SCALE GENOMIC DNA]</scope>
    <source>
        <strain evidence="2">CHO K1 cell line</strain>
    </source>
</reference>
<proteinExistence type="predicted"/>
<gene>
    <name evidence="1" type="ORF">I79_009839</name>
</gene>
<protein>
    <submittedName>
        <fullName evidence="1">Uncharacterized protein</fullName>
    </submittedName>
</protein>
<dbReference type="InParanoid" id="G3HGU8"/>